<dbReference type="EMBL" id="BLPF01000002">
    <property type="protein sequence ID" value="GFJ81877.1"/>
    <property type="molecule type" value="Genomic_DNA"/>
</dbReference>
<accession>A0A6V8KJJ0</accession>
<gene>
    <name evidence="2" type="ORF">Phou_060570</name>
</gene>
<proteinExistence type="predicted"/>
<feature type="compositionally biased region" description="Basic and acidic residues" evidence="1">
    <location>
        <begin position="1"/>
        <end position="19"/>
    </location>
</feature>
<dbReference type="Proteomes" id="UP000482800">
    <property type="component" value="Unassembled WGS sequence"/>
</dbReference>
<feature type="region of interest" description="Disordered" evidence="1">
    <location>
        <begin position="1"/>
        <end position="28"/>
    </location>
</feature>
<reference evidence="2 3" key="1">
    <citation type="submission" date="2020-03" db="EMBL/GenBank/DDBJ databases">
        <title>Whole genome shotgun sequence of Phytohabitans houttuyneae NBRC 108639.</title>
        <authorList>
            <person name="Komaki H."/>
            <person name="Tamura T."/>
        </authorList>
    </citation>
    <scope>NUCLEOTIDE SEQUENCE [LARGE SCALE GENOMIC DNA]</scope>
    <source>
        <strain evidence="2 3">NBRC 108639</strain>
    </source>
</reference>
<protein>
    <submittedName>
        <fullName evidence="2">Uncharacterized protein</fullName>
    </submittedName>
</protein>
<name>A0A6V8KJJ0_9ACTN</name>
<sequence length="109" mass="11777">MSSPRRSDHRTAPLHRPDDEPSFANQRLHPSESRDFYFKFLVGIEEAGYNLLLFTGTRDSPGRRSAFASGYNMLPLADGSIMVGGQVKSYGLVGCGPASATTPKLSVTG</sequence>
<evidence type="ECO:0000313" key="3">
    <source>
        <dbReference type="Proteomes" id="UP000482800"/>
    </source>
</evidence>
<organism evidence="2 3">
    <name type="scientific">Phytohabitans houttuyneae</name>
    <dbReference type="NCBI Taxonomy" id="1076126"/>
    <lineage>
        <taxon>Bacteria</taxon>
        <taxon>Bacillati</taxon>
        <taxon>Actinomycetota</taxon>
        <taxon>Actinomycetes</taxon>
        <taxon>Micromonosporales</taxon>
        <taxon>Micromonosporaceae</taxon>
    </lineage>
</organism>
<evidence type="ECO:0000256" key="1">
    <source>
        <dbReference type="SAM" id="MobiDB-lite"/>
    </source>
</evidence>
<dbReference type="RefSeq" id="WP_173061652.1">
    <property type="nucleotide sequence ID" value="NZ_BAABGO010000052.1"/>
</dbReference>
<keyword evidence="3" id="KW-1185">Reference proteome</keyword>
<reference evidence="2 3" key="2">
    <citation type="submission" date="2020-03" db="EMBL/GenBank/DDBJ databases">
        <authorList>
            <person name="Ichikawa N."/>
            <person name="Kimura A."/>
            <person name="Kitahashi Y."/>
            <person name="Uohara A."/>
        </authorList>
    </citation>
    <scope>NUCLEOTIDE SEQUENCE [LARGE SCALE GENOMIC DNA]</scope>
    <source>
        <strain evidence="2 3">NBRC 108639</strain>
    </source>
</reference>
<comment type="caution">
    <text evidence="2">The sequence shown here is derived from an EMBL/GenBank/DDBJ whole genome shotgun (WGS) entry which is preliminary data.</text>
</comment>
<evidence type="ECO:0000313" key="2">
    <source>
        <dbReference type="EMBL" id="GFJ81877.1"/>
    </source>
</evidence>
<dbReference type="AlphaFoldDB" id="A0A6V8KJJ0"/>